<sequence length="103" mass="12030">MKVTLILNHHNSPPGKLSRWGGYAVAKWNYSDVGKTMVFLKKDVVHTIRQIINNNLKGYRNMCNITSALITKIKKKRVVESNLKNLNLTQAYFRKYKYMKELT</sequence>
<evidence type="ECO:0000313" key="4">
    <source>
        <dbReference type="Proteomes" id="UP000078560"/>
    </source>
</evidence>
<dbReference type="Proteomes" id="UP000078546">
    <property type="component" value="Unassembled WGS sequence"/>
</dbReference>
<dbReference type="AlphaFoldDB" id="A0A1A8WM69"/>
<name>A0A1A8WM69_PLAOA</name>
<dbReference type="Proteomes" id="UP000078560">
    <property type="component" value="Unassembled WGS sequence"/>
</dbReference>
<protein>
    <submittedName>
        <fullName evidence="2">Myosin B, putative (MyoB)</fullName>
    </submittedName>
</protein>
<accession>A0A1A8WM69</accession>
<evidence type="ECO:0000313" key="2">
    <source>
        <dbReference type="EMBL" id="SBS93302.1"/>
    </source>
</evidence>
<dbReference type="EMBL" id="FLQU01000375">
    <property type="protein sequence ID" value="SBS84690.1"/>
    <property type="molecule type" value="Genomic_DNA"/>
</dbReference>
<reference evidence="2" key="1">
    <citation type="submission" date="2016-05" db="EMBL/GenBank/DDBJ databases">
        <authorList>
            <person name="Lavstsen T."/>
            <person name="Jespersen J.S."/>
        </authorList>
    </citation>
    <scope>NUCLEOTIDE SEQUENCE [LARGE SCALE GENOMIC DNA]</scope>
</reference>
<organism evidence="2 3">
    <name type="scientific">Plasmodium ovale curtisi</name>
    <dbReference type="NCBI Taxonomy" id="864141"/>
    <lineage>
        <taxon>Eukaryota</taxon>
        <taxon>Sar</taxon>
        <taxon>Alveolata</taxon>
        <taxon>Apicomplexa</taxon>
        <taxon>Aconoidasida</taxon>
        <taxon>Haemosporida</taxon>
        <taxon>Plasmodiidae</taxon>
        <taxon>Plasmodium</taxon>
        <taxon>Plasmodium (Plasmodium)</taxon>
    </lineage>
</organism>
<evidence type="ECO:0000313" key="1">
    <source>
        <dbReference type="EMBL" id="SBS84690.1"/>
    </source>
</evidence>
<reference evidence="3 4" key="2">
    <citation type="submission" date="2016-05" db="EMBL/GenBank/DDBJ databases">
        <authorList>
            <person name="Naeem Raeece"/>
        </authorList>
    </citation>
    <scope>NUCLEOTIDE SEQUENCE [LARGE SCALE GENOMIC DNA]</scope>
</reference>
<dbReference type="EMBL" id="FLQV01000465">
    <property type="protein sequence ID" value="SBS93302.1"/>
    <property type="molecule type" value="Genomic_DNA"/>
</dbReference>
<proteinExistence type="predicted"/>
<gene>
    <name evidence="2" type="ORF">POVCU1_025220</name>
    <name evidence="1" type="ORF">POVCU2_0027440</name>
</gene>
<evidence type="ECO:0000313" key="3">
    <source>
        <dbReference type="Proteomes" id="UP000078546"/>
    </source>
</evidence>